<name>A0A080Z9U7_PHYNI</name>
<dbReference type="Proteomes" id="UP000028582">
    <property type="component" value="Unassembled WGS sequence"/>
</dbReference>
<sequence>MICGHLDSSLCQQRRRTMSMLSFRNLLTESQTATVRNPVMNFIKPIALLLALVAGQLDTSVAQDAAAQIAQIGTDAVSRAEATSSITNSISAALARIDPSGGALQDTIAQLVEQANANAAVDAELNTKLQALLDSISQSYTDTEDNVSSIFNGRNLRAED</sequence>
<proteinExistence type="predicted"/>
<accession>A0A080Z9U7</accession>
<dbReference type="EMBL" id="ANJA01003489">
    <property type="protein sequence ID" value="ETO63408.1"/>
    <property type="molecule type" value="Genomic_DNA"/>
</dbReference>
<gene>
    <name evidence="1" type="ORF">F444_18862</name>
</gene>
<dbReference type="OrthoDB" id="118512at2759"/>
<comment type="caution">
    <text evidence="1">The sequence shown here is derived from an EMBL/GenBank/DDBJ whole genome shotgun (WGS) entry which is preliminary data.</text>
</comment>
<evidence type="ECO:0000313" key="1">
    <source>
        <dbReference type="EMBL" id="ETO63408.1"/>
    </source>
</evidence>
<evidence type="ECO:0000313" key="2">
    <source>
        <dbReference type="Proteomes" id="UP000028582"/>
    </source>
</evidence>
<reference evidence="1 2" key="1">
    <citation type="submission" date="2013-11" db="EMBL/GenBank/DDBJ databases">
        <title>The Genome Sequence of Phytophthora parasitica P1976.</title>
        <authorList>
            <consortium name="The Broad Institute Genomics Platform"/>
            <person name="Russ C."/>
            <person name="Tyler B."/>
            <person name="Panabieres F."/>
            <person name="Shan W."/>
            <person name="Tripathy S."/>
            <person name="Grunwald N."/>
            <person name="Machado M."/>
            <person name="Johnson C.S."/>
            <person name="Walker B."/>
            <person name="Young S."/>
            <person name="Zeng Q."/>
            <person name="Gargeya S."/>
            <person name="Fitzgerald M."/>
            <person name="Haas B."/>
            <person name="Abouelleil A."/>
            <person name="Allen A.W."/>
            <person name="Alvarado L."/>
            <person name="Arachchi H.M."/>
            <person name="Berlin A.M."/>
            <person name="Chapman S.B."/>
            <person name="Gainer-Dewar J."/>
            <person name="Goldberg J."/>
            <person name="Griggs A."/>
            <person name="Gujja S."/>
            <person name="Hansen M."/>
            <person name="Howarth C."/>
            <person name="Imamovic A."/>
            <person name="Ireland A."/>
            <person name="Larimer J."/>
            <person name="McCowan C."/>
            <person name="Murphy C."/>
            <person name="Pearson M."/>
            <person name="Poon T.W."/>
            <person name="Priest M."/>
            <person name="Roberts A."/>
            <person name="Saif S."/>
            <person name="Shea T."/>
            <person name="Sisk P."/>
            <person name="Sykes S."/>
            <person name="Wortman J."/>
            <person name="Nusbaum C."/>
            <person name="Birren B."/>
        </authorList>
    </citation>
    <scope>NUCLEOTIDE SEQUENCE [LARGE SCALE GENOMIC DNA]</scope>
    <source>
        <strain evidence="1 2">P1976</strain>
    </source>
</reference>
<organism evidence="1 2">
    <name type="scientific">Phytophthora nicotianae P1976</name>
    <dbReference type="NCBI Taxonomy" id="1317066"/>
    <lineage>
        <taxon>Eukaryota</taxon>
        <taxon>Sar</taxon>
        <taxon>Stramenopiles</taxon>
        <taxon>Oomycota</taxon>
        <taxon>Peronosporomycetes</taxon>
        <taxon>Peronosporales</taxon>
        <taxon>Peronosporaceae</taxon>
        <taxon>Phytophthora</taxon>
    </lineage>
</organism>
<dbReference type="AlphaFoldDB" id="A0A080Z9U7"/>
<protein>
    <submittedName>
        <fullName evidence="1">Uncharacterized protein</fullName>
    </submittedName>
</protein>